<sequence length="276" mass="30596">MRIVSLCPSNTELAAYLGLTDAIVGVDDFSDWPAAVNQLERLGPDLSIDIDKVEALKPDLILSSLSVPGMEKNVEALDRKGLSHICLNPQSLDDIVQDLRTLGNAAGIPDQAERIAKAFEAVVEQCKKASANVDSSPTLYWEWWPKPVFTPGGINWLTEISRLAGGVNLFEDVDLASVQTDWSDVLTRDPDVICLAWVGVQPRKVNPEILNKRPGWLEMDAIQKGRVHVLEEALYCRPSPRLLEGLIKLGSILHPEQYKGIELPEELNIKKVSRFK</sequence>
<dbReference type="EMBL" id="CP009416">
    <property type="protein sequence ID" value="AJD91913.1"/>
    <property type="molecule type" value="Genomic_DNA"/>
</dbReference>
<evidence type="ECO:0000256" key="1">
    <source>
        <dbReference type="ARBA" id="ARBA00008814"/>
    </source>
</evidence>
<dbReference type="KEGG" id="jeo:JMA_25960"/>
<organism evidence="3 4">
    <name type="scientific">Jeotgalibacillus malaysiensis</name>
    <dbReference type="NCBI Taxonomy" id="1508404"/>
    <lineage>
        <taxon>Bacteria</taxon>
        <taxon>Bacillati</taxon>
        <taxon>Bacillota</taxon>
        <taxon>Bacilli</taxon>
        <taxon>Bacillales</taxon>
        <taxon>Caryophanaceae</taxon>
        <taxon>Jeotgalibacillus</taxon>
    </lineage>
</organism>
<evidence type="ECO:0000259" key="2">
    <source>
        <dbReference type="PROSITE" id="PS50983"/>
    </source>
</evidence>
<dbReference type="InterPro" id="IPR050902">
    <property type="entry name" value="ABC_Transporter_SBP"/>
</dbReference>
<dbReference type="HOGENOM" id="CLU_038034_2_8_9"/>
<dbReference type="BioCyc" id="JESP1508404:G14D9-11876-MONOMER"/>
<dbReference type="CDD" id="cd01144">
    <property type="entry name" value="BtuF"/>
    <property type="match status" value="1"/>
</dbReference>
<dbReference type="STRING" id="1508404.JMA_25960"/>
<dbReference type="PANTHER" id="PTHR30535">
    <property type="entry name" value="VITAMIN B12-BINDING PROTEIN"/>
    <property type="match status" value="1"/>
</dbReference>
<feature type="domain" description="Fe/B12 periplasmic-binding" evidence="2">
    <location>
        <begin position="2"/>
        <end position="257"/>
    </location>
</feature>
<dbReference type="Proteomes" id="UP000031449">
    <property type="component" value="Chromosome"/>
</dbReference>
<dbReference type="PROSITE" id="PS50983">
    <property type="entry name" value="FE_B12_PBP"/>
    <property type="match status" value="1"/>
</dbReference>
<dbReference type="SUPFAM" id="SSF53807">
    <property type="entry name" value="Helical backbone' metal receptor"/>
    <property type="match status" value="1"/>
</dbReference>
<dbReference type="PANTHER" id="PTHR30535:SF34">
    <property type="entry name" value="MOLYBDATE-BINDING PROTEIN MOLA"/>
    <property type="match status" value="1"/>
</dbReference>
<dbReference type="AlphaFoldDB" id="A0A0B5ATL7"/>
<evidence type="ECO:0000313" key="3">
    <source>
        <dbReference type="EMBL" id="AJD91913.1"/>
    </source>
</evidence>
<dbReference type="Gene3D" id="3.40.50.1980">
    <property type="entry name" value="Nitrogenase molybdenum iron protein domain"/>
    <property type="match status" value="2"/>
</dbReference>
<dbReference type="InterPro" id="IPR002491">
    <property type="entry name" value="ABC_transptr_periplasmic_BD"/>
</dbReference>
<proteinExistence type="inferred from homology"/>
<name>A0A0B5ATL7_9BACL</name>
<protein>
    <submittedName>
        <fullName evidence="3">ABC transporter substrate-binding protein</fullName>
    </submittedName>
</protein>
<reference evidence="3 4" key="1">
    <citation type="submission" date="2014-08" db="EMBL/GenBank/DDBJ databases">
        <title>Complete genome of a marine bacteria Jeotgalibacillus malaysiensis.</title>
        <authorList>
            <person name="Yaakop A.S."/>
            <person name="Chan K.-G."/>
            <person name="Goh K.M."/>
        </authorList>
    </citation>
    <scope>NUCLEOTIDE SEQUENCE [LARGE SCALE GENOMIC DNA]</scope>
    <source>
        <strain evidence="3 4">D5</strain>
    </source>
</reference>
<evidence type="ECO:0000313" key="4">
    <source>
        <dbReference type="Proteomes" id="UP000031449"/>
    </source>
</evidence>
<accession>A0A0B5ATL7</accession>
<comment type="similarity">
    <text evidence="1">Belongs to the bacterial solute-binding protein 8 family.</text>
</comment>
<dbReference type="Pfam" id="PF01497">
    <property type="entry name" value="Peripla_BP_2"/>
    <property type="match status" value="1"/>
</dbReference>
<dbReference type="OrthoDB" id="9787772at2"/>
<gene>
    <name evidence="3" type="ORF">JMA_25960</name>
</gene>
<keyword evidence="4" id="KW-1185">Reference proteome</keyword>